<dbReference type="GO" id="GO:0005886">
    <property type="term" value="C:plasma membrane"/>
    <property type="evidence" value="ECO:0007669"/>
    <property type="project" value="UniProtKB-SubCell"/>
</dbReference>
<sequence length="481" mass="54286">MSLRLKTIQGVLWNGLEIFGGKIVQILITIILARILAPEDFGIIGLLVIFTELSKVILDSGFSQALIRKQDANQKDFTSVFYFNIIVGVILYIFLYFSAPFISEFYNFPELKKISRVIFFTIFINSFGIVQNAKIVQAVNFKILASRTIIANIFSGVIAIYLAYIGFGVWALVWQMVIASFLRVTLLWYFSKWLPSFNFDFEPVKKLFPFSRNLLLSGLFDVIASNIQTLLIGKFYTKTDLGYYSQAKLLAGIPSQTLTQVIRNVTYPTLSILQDQQAQLKEAYRKVIKIAVFAVFPVMLGLMATGKNLIPLVLGEKWIPAIPYFMVLCAAGAIFPLYSINQNIFLVKGKSKLYLNVSISKRLITLTAIFITLQISVLAMVLGHLVATIINTLITMHFSGKIISYSLKEQINDVLGVILISMVMAGVMFYLDDVFSSYSNIIMLIIQTILGTIVFFIVAFLFRLSMLSDIKDIMRNLFNNK</sequence>
<feature type="transmembrane region" description="Helical" evidence="7">
    <location>
        <begin position="117"/>
        <end position="136"/>
    </location>
</feature>
<dbReference type="EMBL" id="BMWZ01000012">
    <property type="protein sequence ID" value="GGZ93611.1"/>
    <property type="molecule type" value="Genomic_DNA"/>
</dbReference>
<dbReference type="CDD" id="cd13127">
    <property type="entry name" value="MATE_tuaB_like"/>
    <property type="match status" value="1"/>
</dbReference>
<dbReference type="PANTHER" id="PTHR30250">
    <property type="entry name" value="PST FAMILY PREDICTED COLANIC ACID TRANSPORTER"/>
    <property type="match status" value="1"/>
</dbReference>
<evidence type="ECO:0000313" key="9">
    <source>
        <dbReference type="Proteomes" id="UP000636004"/>
    </source>
</evidence>
<feature type="transmembrane region" description="Helical" evidence="7">
    <location>
        <begin position="41"/>
        <end position="58"/>
    </location>
</feature>
<feature type="transmembrane region" description="Helical" evidence="7">
    <location>
        <begin position="318"/>
        <end position="341"/>
    </location>
</feature>
<evidence type="ECO:0000256" key="6">
    <source>
        <dbReference type="ARBA" id="ARBA00023136"/>
    </source>
</evidence>
<dbReference type="Proteomes" id="UP000636004">
    <property type="component" value="Unassembled WGS sequence"/>
</dbReference>
<feature type="transmembrane region" description="Helical" evidence="7">
    <location>
        <begin position="377"/>
        <end position="399"/>
    </location>
</feature>
<gene>
    <name evidence="8" type="ORF">GCM10007028_35030</name>
</gene>
<comment type="caution">
    <text evidence="8">The sequence shown here is derived from an EMBL/GenBank/DDBJ whole genome shotgun (WGS) entry which is preliminary data.</text>
</comment>
<feature type="transmembrane region" description="Helical" evidence="7">
    <location>
        <begin position="173"/>
        <end position="190"/>
    </location>
</feature>
<feature type="transmembrane region" description="Helical" evidence="7">
    <location>
        <begin position="437"/>
        <end position="462"/>
    </location>
</feature>
<evidence type="ECO:0000256" key="2">
    <source>
        <dbReference type="ARBA" id="ARBA00007430"/>
    </source>
</evidence>
<proteinExistence type="inferred from homology"/>
<reference evidence="8" key="2">
    <citation type="submission" date="2020-09" db="EMBL/GenBank/DDBJ databases">
        <authorList>
            <person name="Sun Q."/>
            <person name="Kim S."/>
        </authorList>
    </citation>
    <scope>NUCLEOTIDE SEQUENCE</scope>
    <source>
        <strain evidence="8">KCTC 12710</strain>
    </source>
</reference>
<dbReference type="RefSeq" id="WP_189362743.1">
    <property type="nucleotide sequence ID" value="NZ_BMWZ01000012.1"/>
</dbReference>
<dbReference type="AlphaFoldDB" id="A0A918RC86"/>
<keyword evidence="9" id="KW-1185">Reference proteome</keyword>
<feature type="transmembrane region" description="Helical" evidence="7">
    <location>
        <begin position="353"/>
        <end position="371"/>
    </location>
</feature>
<accession>A0A918RC86</accession>
<dbReference type="InterPro" id="IPR050833">
    <property type="entry name" value="Poly_Biosynth_Transport"/>
</dbReference>
<feature type="transmembrane region" description="Helical" evidence="7">
    <location>
        <begin position="12"/>
        <end position="35"/>
    </location>
</feature>
<feature type="transmembrane region" description="Helical" evidence="7">
    <location>
        <begin position="411"/>
        <end position="431"/>
    </location>
</feature>
<comment type="similarity">
    <text evidence="2">Belongs to the polysaccharide synthase family.</text>
</comment>
<keyword evidence="3" id="KW-1003">Cell membrane</keyword>
<evidence type="ECO:0000313" key="8">
    <source>
        <dbReference type="EMBL" id="GGZ93611.1"/>
    </source>
</evidence>
<reference evidence="8" key="1">
    <citation type="journal article" date="2014" name="Int. J. Syst. Evol. Microbiol.">
        <title>Complete genome sequence of Corynebacterium casei LMG S-19264T (=DSM 44701T), isolated from a smear-ripened cheese.</title>
        <authorList>
            <consortium name="US DOE Joint Genome Institute (JGI-PGF)"/>
            <person name="Walter F."/>
            <person name="Albersmeier A."/>
            <person name="Kalinowski J."/>
            <person name="Ruckert C."/>
        </authorList>
    </citation>
    <scope>NUCLEOTIDE SEQUENCE</scope>
    <source>
        <strain evidence="8">KCTC 12710</strain>
    </source>
</reference>
<keyword evidence="5 7" id="KW-1133">Transmembrane helix</keyword>
<evidence type="ECO:0000256" key="3">
    <source>
        <dbReference type="ARBA" id="ARBA00022475"/>
    </source>
</evidence>
<organism evidence="8 9">
    <name type="scientific">Algibacter mikhailovii</name>
    <dbReference type="NCBI Taxonomy" id="425498"/>
    <lineage>
        <taxon>Bacteria</taxon>
        <taxon>Pseudomonadati</taxon>
        <taxon>Bacteroidota</taxon>
        <taxon>Flavobacteriia</taxon>
        <taxon>Flavobacteriales</taxon>
        <taxon>Flavobacteriaceae</taxon>
        <taxon>Algibacter</taxon>
    </lineage>
</organism>
<evidence type="ECO:0000256" key="5">
    <source>
        <dbReference type="ARBA" id="ARBA00022989"/>
    </source>
</evidence>
<evidence type="ECO:0000256" key="7">
    <source>
        <dbReference type="SAM" id="Phobius"/>
    </source>
</evidence>
<feature type="transmembrane region" description="Helical" evidence="7">
    <location>
        <begin position="79"/>
        <end position="97"/>
    </location>
</feature>
<dbReference type="Pfam" id="PF13440">
    <property type="entry name" value="Polysacc_synt_3"/>
    <property type="match status" value="1"/>
</dbReference>
<evidence type="ECO:0000256" key="1">
    <source>
        <dbReference type="ARBA" id="ARBA00004651"/>
    </source>
</evidence>
<name>A0A918RC86_9FLAO</name>
<keyword evidence="4 7" id="KW-0812">Transmembrane</keyword>
<feature type="transmembrane region" description="Helical" evidence="7">
    <location>
        <begin position="287"/>
        <end position="306"/>
    </location>
</feature>
<evidence type="ECO:0000256" key="4">
    <source>
        <dbReference type="ARBA" id="ARBA00022692"/>
    </source>
</evidence>
<dbReference type="PANTHER" id="PTHR30250:SF10">
    <property type="entry name" value="LIPOPOLYSACCHARIDE BIOSYNTHESIS PROTEIN WZXC"/>
    <property type="match status" value="1"/>
</dbReference>
<comment type="subcellular location">
    <subcellularLocation>
        <location evidence="1">Cell membrane</location>
        <topology evidence="1">Multi-pass membrane protein</topology>
    </subcellularLocation>
</comment>
<keyword evidence="6 7" id="KW-0472">Membrane</keyword>
<feature type="transmembrane region" description="Helical" evidence="7">
    <location>
        <begin position="148"/>
        <end position="167"/>
    </location>
</feature>
<protein>
    <submittedName>
        <fullName evidence="8">Lipopolysaccharide biosynthesis protein</fullName>
    </submittedName>
</protein>